<evidence type="ECO:0000313" key="2">
    <source>
        <dbReference type="EMBL" id="KAI9266796.1"/>
    </source>
</evidence>
<proteinExistence type="predicted"/>
<feature type="transmembrane region" description="Helical" evidence="1">
    <location>
        <begin position="122"/>
        <end position="142"/>
    </location>
</feature>
<gene>
    <name evidence="2" type="ORF">BDA99DRAFT_33694</name>
</gene>
<protein>
    <submittedName>
        <fullName evidence="2">Uncharacterized protein</fullName>
    </submittedName>
</protein>
<keyword evidence="3" id="KW-1185">Reference proteome</keyword>
<accession>A0AAD5PFH6</accession>
<reference evidence="2" key="2">
    <citation type="submission" date="2023-02" db="EMBL/GenBank/DDBJ databases">
        <authorList>
            <consortium name="DOE Joint Genome Institute"/>
            <person name="Mondo S.J."/>
            <person name="Chang Y."/>
            <person name="Wang Y."/>
            <person name="Ahrendt S."/>
            <person name="Andreopoulos W."/>
            <person name="Barry K."/>
            <person name="Beard J."/>
            <person name="Benny G.L."/>
            <person name="Blankenship S."/>
            <person name="Bonito G."/>
            <person name="Cuomo C."/>
            <person name="Desiro A."/>
            <person name="Gervers K.A."/>
            <person name="Hundley H."/>
            <person name="Kuo A."/>
            <person name="LaButti K."/>
            <person name="Lang B.F."/>
            <person name="Lipzen A."/>
            <person name="O'Donnell K."/>
            <person name="Pangilinan J."/>
            <person name="Reynolds N."/>
            <person name="Sandor L."/>
            <person name="Smith M.W."/>
            <person name="Tsang A."/>
            <person name="Grigoriev I.V."/>
            <person name="Stajich J.E."/>
            <person name="Spatafora J.W."/>
        </authorList>
    </citation>
    <scope>NUCLEOTIDE SEQUENCE</scope>
    <source>
        <strain evidence="2">RSA 2281</strain>
    </source>
</reference>
<keyword evidence="1" id="KW-0472">Membrane</keyword>
<evidence type="ECO:0000313" key="3">
    <source>
        <dbReference type="Proteomes" id="UP001209540"/>
    </source>
</evidence>
<dbReference type="AlphaFoldDB" id="A0AAD5PFH6"/>
<dbReference type="EMBL" id="JAIXMP010000010">
    <property type="protein sequence ID" value="KAI9266796.1"/>
    <property type="molecule type" value="Genomic_DNA"/>
</dbReference>
<keyword evidence="1" id="KW-1133">Transmembrane helix</keyword>
<sequence length="158" mass="17447">MCGLFSEQLFFFLFPIPFLFLSFFFRLCPVKKTSRKCRGIQIIIMEVVMPAGEAVPLLLPLVVVIGVHLLEAVVIGTLVVHHGVVMTQVPPIQPLNGIQVVVKTCSLMVILEVPLLQTIMEIVVVTMVMAAVIMEVVMIINLNPNVNLVQEIGIVQSK</sequence>
<name>A0AAD5PFH6_9FUNG</name>
<evidence type="ECO:0000256" key="1">
    <source>
        <dbReference type="SAM" id="Phobius"/>
    </source>
</evidence>
<keyword evidence="1" id="KW-0812">Transmembrane</keyword>
<comment type="caution">
    <text evidence="2">The sequence shown here is derived from an EMBL/GenBank/DDBJ whole genome shotgun (WGS) entry which is preliminary data.</text>
</comment>
<dbReference type="Proteomes" id="UP001209540">
    <property type="component" value="Unassembled WGS sequence"/>
</dbReference>
<reference evidence="2" key="1">
    <citation type="journal article" date="2022" name="IScience">
        <title>Evolution of zygomycete secretomes and the origins of terrestrial fungal ecologies.</title>
        <authorList>
            <person name="Chang Y."/>
            <person name="Wang Y."/>
            <person name="Mondo S."/>
            <person name="Ahrendt S."/>
            <person name="Andreopoulos W."/>
            <person name="Barry K."/>
            <person name="Beard J."/>
            <person name="Benny G.L."/>
            <person name="Blankenship S."/>
            <person name="Bonito G."/>
            <person name="Cuomo C."/>
            <person name="Desiro A."/>
            <person name="Gervers K.A."/>
            <person name="Hundley H."/>
            <person name="Kuo A."/>
            <person name="LaButti K."/>
            <person name="Lang B.F."/>
            <person name="Lipzen A."/>
            <person name="O'Donnell K."/>
            <person name="Pangilinan J."/>
            <person name="Reynolds N."/>
            <person name="Sandor L."/>
            <person name="Smith M.E."/>
            <person name="Tsang A."/>
            <person name="Grigoriev I.V."/>
            <person name="Stajich J.E."/>
            <person name="Spatafora J.W."/>
        </authorList>
    </citation>
    <scope>NUCLEOTIDE SEQUENCE</scope>
    <source>
        <strain evidence="2">RSA 2281</strain>
    </source>
</reference>
<organism evidence="2 3">
    <name type="scientific">Phascolomyces articulosus</name>
    <dbReference type="NCBI Taxonomy" id="60185"/>
    <lineage>
        <taxon>Eukaryota</taxon>
        <taxon>Fungi</taxon>
        <taxon>Fungi incertae sedis</taxon>
        <taxon>Mucoromycota</taxon>
        <taxon>Mucoromycotina</taxon>
        <taxon>Mucoromycetes</taxon>
        <taxon>Mucorales</taxon>
        <taxon>Lichtheimiaceae</taxon>
        <taxon>Phascolomyces</taxon>
    </lineage>
</organism>
<feature type="transmembrane region" description="Helical" evidence="1">
    <location>
        <begin position="12"/>
        <end position="28"/>
    </location>
</feature>
<feature type="transmembrane region" description="Helical" evidence="1">
    <location>
        <begin position="65"/>
        <end position="85"/>
    </location>
</feature>